<comment type="caution">
    <text evidence="2">The sequence shown here is derived from an EMBL/GenBank/DDBJ whole genome shotgun (WGS) entry which is preliminary data.</text>
</comment>
<reference evidence="2 3" key="1">
    <citation type="submission" date="2024-01" db="EMBL/GenBank/DDBJ databases">
        <title>The complete chloroplast genome sequence of Lithospermum erythrorhizon: insights into the phylogenetic relationship among Boraginaceae species and the maternal lineages of purple gromwells.</title>
        <authorList>
            <person name="Okada T."/>
            <person name="Watanabe K."/>
        </authorList>
    </citation>
    <scope>NUCLEOTIDE SEQUENCE [LARGE SCALE GENOMIC DNA]</scope>
</reference>
<proteinExistence type="predicted"/>
<dbReference type="PANTHER" id="PTHR47389">
    <property type="entry name" value="OS09G0436400 PROTEIN"/>
    <property type="match status" value="1"/>
</dbReference>
<dbReference type="PANTHER" id="PTHR47389:SF4">
    <property type="entry name" value="OS09G0436400 PROTEIN"/>
    <property type="match status" value="1"/>
</dbReference>
<accession>A0AAV3PLN8</accession>
<dbReference type="InterPro" id="IPR001478">
    <property type="entry name" value="PDZ"/>
</dbReference>
<dbReference type="Proteomes" id="UP001454036">
    <property type="component" value="Unassembled WGS sequence"/>
</dbReference>
<dbReference type="EMBL" id="BAABME010018102">
    <property type="protein sequence ID" value="GAA0152605.1"/>
    <property type="molecule type" value="Genomic_DNA"/>
</dbReference>
<dbReference type="SUPFAM" id="SSF50494">
    <property type="entry name" value="Trypsin-like serine proteases"/>
    <property type="match status" value="1"/>
</dbReference>
<protein>
    <recommendedName>
        <fullName evidence="1">PDZ domain-containing protein</fullName>
    </recommendedName>
</protein>
<dbReference type="SUPFAM" id="SSF50156">
    <property type="entry name" value="PDZ domain-like"/>
    <property type="match status" value="1"/>
</dbReference>
<dbReference type="AlphaFoldDB" id="A0AAV3PLN8"/>
<organism evidence="2 3">
    <name type="scientific">Lithospermum erythrorhizon</name>
    <name type="common">Purple gromwell</name>
    <name type="synonym">Lithospermum officinale var. erythrorhizon</name>
    <dbReference type="NCBI Taxonomy" id="34254"/>
    <lineage>
        <taxon>Eukaryota</taxon>
        <taxon>Viridiplantae</taxon>
        <taxon>Streptophyta</taxon>
        <taxon>Embryophyta</taxon>
        <taxon>Tracheophyta</taxon>
        <taxon>Spermatophyta</taxon>
        <taxon>Magnoliopsida</taxon>
        <taxon>eudicotyledons</taxon>
        <taxon>Gunneridae</taxon>
        <taxon>Pentapetalae</taxon>
        <taxon>asterids</taxon>
        <taxon>lamiids</taxon>
        <taxon>Boraginales</taxon>
        <taxon>Boraginaceae</taxon>
        <taxon>Boraginoideae</taxon>
        <taxon>Lithospermeae</taxon>
        <taxon>Lithospermum</taxon>
    </lineage>
</organism>
<dbReference type="Gene3D" id="2.30.42.10">
    <property type="match status" value="1"/>
</dbReference>
<dbReference type="InterPro" id="IPR009003">
    <property type="entry name" value="Peptidase_S1_PA"/>
</dbReference>
<evidence type="ECO:0000259" key="1">
    <source>
        <dbReference type="Pfam" id="PF13180"/>
    </source>
</evidence>
<evidence type="ECO:0000313" key="2">
    <source>
        <dbReference type="EMBL" id="GAA0152605.1"/>
    </source>
</evidence>
<evidence type="ECO:0000313" key="3">
    <source>
        <dbReference type="Proteomes" id="UP001454036"/>
    </source>
</evidence>
<keyword evidence="3" id="KW-1185">Reference proteome</keyword>
<sequence>MGKKKKGSRAKRDRPVEISKMKLILFYQIHRFPKSPLIHLLRKTNKEEWRNPLLYTGDNEEDENRDWVNGLIFSCISNVDDTARFVCHILTSVDLFRPLLSPYIGNILFGPCNICVCLPTLKSYQGEIVACDLHYNIAVVKIESDVFLPTATLTSFIDSVSVSPLAVFEASAPPTQHPYHSKILPGDELIAIFHCSPIVSDVIVCSGKYSVDYTKFGLNCDELLRINCRVRQSGGPIINCEGDVLGVAFDAKDFTAFLPTNIFLKWKICRPFLRIQVANLFTKSTGFLEPLVHDFNISDGVVVEEVADGSPAASANMRQHDVICQCDGRPVKSFLEFYELLWDKIGEVIEVKGIRDGSHFIWELEIKAMKTSVLPEIFVKNDAITKKSTKNKAKERSEILKVGGSISSEAKTRKTKGKKKRKRKNVIKLSFFNVIRHFK</sequence>
<dbReference type="Pfam" id="PF13180">
    <property type="entry name" value="PDZ_2"/>
    <property type="match status" value="1"/>
</dbReference>
<dbReference type="InterPro" id="IPR036034">
    <property type="entry name" value="PDZ_sf"/>
</dbReference>
<name>A0AAV3PLN8_LITER</name>
<gene>
    <name evidence="2" type="ORF">LIER_37525</name>
</gene>
<feature type="domain" description="PDZ" evidence="1">
    <location>
        <begin position="297"/>
        <end position="358"/>
    </location>
</feature>